<keyword evidence="3" id="KW-0804">Transcription</keyword>
<evidence type="ECO:0000259" key="4">
    <source>
        <dbReference type="SMART" id="SM00100"/>
    </source>
</evidence>
<dbReference type="RefSeq" id="WP_150997907.1">
    <property type="nucleotide sequence ID" value="NZ_VZZK01000004.1"/>
</dbReference>
<evidence type="ECO:0000256" key="3">
    <source>
        <dbReference type="ARBA" id="ARBA00023163"/>
    </source>
</evidence>
<dbReference type="InterPro" id="IPR050397">
    <property type="entry name" value="Env_Response_Regulators"/>
</dbReference>
<dbReference type="Gene3D" id="1.10.10.10">
    <property type="entry name" value="Winged helix-like DNA-binding domain superfamily/Winged helix DNA-binding domain"/>
    <property type="match status" value="1"/>
</dbReference>
<dbReference type="PANTHER" id="PTHR24567">
    <property type="entry name" value="CRP FAMILY TRANSCRIPTIONAL REGULATORY PROTEIN"/>
    <property type="match status" value="1"/>
</dbReference>
<keyword evidence="6" id="KW-1185">Reference proteome</keyword>
<dbReference type="Gene3D" id="2.60.120.10">
    <property type="entry name" value="Jelly Rolls"/>
    <property type="match status" value="1"/>
</dbReference>
<reference evidence="5 6" key="1">
    <citation type="submission" date="2019-09" db="EMBL/GenBank/DDBJ databases">
        <title>YIM 48816 draft genome.</title>
        <authorList>
            <person name="Jiang L."/>
        </authorList>
    </citation>
    <scope>NUCLEOTIDE SEQUENCE [LARGE SCALE GENOMIC DNA]</scope>
    <source>
        <strain evidence="5 6">YIM 48816</strain>
    </source>
</reference>
<dbReference type="InterPro" id="IPR036388">
    <property type="entry name" value="WH-like_DNA-bd_sf"/>
</dbReference>
<dbReference type="GO" id="GO:0005829">
    <property type="term" value="C:cytosol"/>
    <property type="evidence" value="ECO:0007669"/>
    <property type="project" value="TreeGrafter"/>
</dbReference>
<dbReference type="Proteomes" id="UP000474159">
    <property type="component" value="Unassembled WGS sequence"/>
</dbReference>
<evidence type="ECO:0000256" key="2">
    <source>
        <dbReference type="ARBA" id="ARBA00023125"/>
    </source>
</evidence>
<dbReference type="InterPro" id="IPR036390">
    <property type="entry name" value="WH_DNA-bd_sf"/>
</dbReference>
<dbReference type="EMBL" id="VZZK01000004">
    <property type="protein sequence ID" value="KAB1080594.1"/>
    <property type="molecule type" value="Genomic_DNA"/>
</dbReference>
<dbReference type="SUPFAM" id="SSF46785">
    <property type="entry name" value="Winged helix' DNA-binding domain"/>
    <property type="match status" value="1"/>
</dbReference>
<evidence type="ECO:0000256" key="1">
    <source>
        <dbReference type="ARBA" id="ARBA00023015"/>
    </source>
</evidence>
<dbReference type="InterPro" id="IPR014710">
    <property type="entry name" value="RmlC-like_jellyroll"/>
</dbReference>
<proteinExistence type="predicted"/>
<organism evidence="5 6">
    <name type="scientific">Methylobacterium soli</name>
    <dbReference type="NCBI Taxonomy" id="553447"/>
    <lineage>
        <taxon>Bacteria</taxon>
        <taxon>Pseudomonadati</taxon>
        <taxon>Pseudomonadota</taxon>
        <taxon>Alphaproteobacteria</taxon>
        <taxon>Hyphomicrobiales</taxon>
        <taxon>Methylobacteriaceae</taxon>
        <taxon>Methylobacterium</taxon>
    </lineage>
</organism>
<dbReference type="InterPro" id="IPR012318">
    <property type="entry name" value="HTH_CRP"/>
</dbReference>
<dbReference type="PANTHER" id="PTHR24567:SF74">
    <property type="entry name" value="HTH-TYPE TRANSCRIPTIONAL REGULATOR ARCR"/>
    <property type="match status" value="1"/>
</dbReference>
<dbReference type="GO" id="GO:0003677">
    <property type="term" value="F:DNA binding"/>
    <property type="evidence" value="ECO:0007669"/>
    <property type="project" value="UniProtKB-KW"/>
</dbReference>
<feature type="domain" description="Cyclic nucleotide-binding" evidence="4">
    <location>
        <begin position="9"/>
        <end position="130"/>
    </location>
</feature>
<dbReference type="SMART" id="SM00100">
    <property type="entry name" value="cNMP"/>
    <property type="match status" value="1"/>
</dbReference>
<dbReference type="InterPro" id="IPR000595">
    <property type="entry name" value="cNMP-bd_dom"/>
</dbReference>
<dbReference type="OrthoDB" id="7506088at2"/>
<protein>
    <submittedName>
        <fullName evidence="5">Crp/Fnr family transcriptional regulator</fullName>
    </submittedName>
</protein>
<evidence type="ECO:0000313" key="6">
    <source>
        <dbReference type="Proteomes" id="UP000474159"/>
    </source>
</evidence>
<evidence type="ECO:0000313" key="5">
    <source>
        <dbReference type="EMBL" id="KAB1080594.1"/>
    </source>
</evidence>
<dbReference type="Pfam" id="PF00027">
    <property type="entry name" value="cNMP_binding"/>
    <property type="match status" value="1"/>
</dbReference>
<dbReference type="GO" id="GO:0003700">
    <property type="term" value="F:DNA-binding transcription factor activity"/>
    <property type="evidence" value="ECO:0007669"/>
    <property type="project" value="TreeGrafter"/>
</dbReference>
<dbReference type="SUPFAM" id="SSF51206">
    <property type="entry name" value="cAMP-binding domain-like"/>
    <property type="match status" value="1"/>
</dbReference>
<comment type="caution">
    <text evidence="5">The sequence shown here is derived from an EMBL/GenBank/DDBJ whole genome shotgun (WGS) entry which is preliminary data.</text>
</comment>
<dbReference type="Pfam" id="PF13545">
    <property type="entry name" value="HTH_Crp_2"/>
    <property type="match status" value="1"/>
</dbReference>
<sequence length="248" mass="26703">MQRTCMNRLLLALPAADFALLQPHLELMTLSVGDVLIPANTPIRQVAFVAQGIVSLVSVAADTQQIEVGLVGCEGMVGVPVLLDAGQTPDEARVQALGLAYVMPAAALSEALGRSPRLHRHLLRYAHVLAVQATATALANGRYRLEQRLARWLLMCHDRTEGDELPTTHQFLSLMLGVNRPGLTAAVSTFERSGIIQRQRGILTICNRKALLVIAGASYGVPEAEYDRLIAGPVENALSRSASSDLRV</sequence>
<dbReference type="InterPro" id="IPR018490">
    <property type="entry name" value="cNMP-bd_dom_sf"/>
</dbReference>
<dbReference type="AlphaFoldDB" id="A0A6L3T636"/>
<keyword evidence="2" id="KW-0238">DNA-binding</keyword>
<keyword evidence="1" id="KW-0805">Transcription regulation</keyword>
<accession>A0A6L3T636</accession>
<name>A0A6L3T636_9HYPH</name>
<gene>
    <name evidence="5" type="ORF">F6X53_05235</name>
</gene>